<organism evidence="1 2">
    <name type="scientific">Paxillus rubicundulus Ve08.2h10</name>
    <dbReference type="NCBI Taxonomy" id="930991"/>
    <lineage>
        <taxon>Eukaryota</taxon>
        <taxon>Fungi</taxon>
        <taxon>Dikarya</taxon>
        <taxon>Basidiomycota</taxon>
        <taxon>Agaricomycotina</taxon>
        <taxon>Agaricomycetes</taxon>
        <taxon>Agaricomycetidae</taxon>
        <taxon>Boletales</taxon>
        <taxon>Paxilineae</taxon>
        <taxon>Paxillaceae</taxon>
        <taxon>Paxillus</taxon>
    </lineage>
</organism>
<dbReference type="HOGENOM" id="CLU_159031_1_0_1"/>
<dbReference type="EMBL" id="KN830060">
    <property type="protein sequence ID" value="KIK73141.1"/>
    <property type="molecule type" value="Genomic_DNA"/>
</dbReference>
<protein>
    <recommendedName>
        <fullName evidence="3">Endonuclease/exonuclease/phosphatase domain-containing protein</fullName>
    </recommendedName>
</protein>
<accession>A0A0D0CQP8</accession>
<evidence type="ECO:0000313" key="2">
    <source>
        <dbReference type="Proteomes" id="UP000054538"/>
    </source>
</evidence>
<dbReference type="AlphaFoldDB" id="A0A0D0CQP8"/>
<evidence type="ECO:0000313" key="1">
    <source>
        <dbReference type="EMBL" id="KIK73141.1"/>
    </source>
</evidence>
<reference evidence="1 2" key="1">
    <citation type="submission" date="2014-04" db="EMBL/GenBank/DDBJ databases">
        <authorList>
            <consortium name="DOE Joint Genome Institute"/>
            <person name="Kuo A."/>
            <person name="Kohler A."/>
            <person name="Jargeat P."/>
            <person name="Nagy L.G."/>
            <person name="Floudas D."/>
            <person name="Copeland A."/>
            <person name="Barry K.W."/>
            <person name="Cichocki N."/>
            <person name="Veneault-Fourrey C."/>
            <person name="LaButti K."/>
            <person name="Lindquist E.A."/>
            <person name="Lipzen A."/>
            <person name="Lundell T."/>
            <person name="Morin E."/>
            <person name="Murat C."/>
            <person name="Sun H."/>
            <person name="Tunlid A."/>
            <person name="Henrissat B."/>
            <person name="Grigoriev I.V."/>
            <person name="Hibbett D.S."/>
            <person name="Martin F."/>
            <person name="Nordberg H.P."/>
            <person name="Cantor M.N."/>
            <person name="Hua S.X."/>
        </authorList>
    </citation>
    <scope>NUCLEOTIDE SEQUENCE [LARGE SCALE GENOMIC DNA]</scope>
    <source>
        <strain evidence="1 2">Ve08.2h10</strain>
    </source>
</reference>
<dbReference type="Gene3D" id="3.60.10.10">
    <property type="entry name" value="Endonuclease/exonuclease/phosphatase"/>
    <property type="match status" value="1"/>
</dbReference>
<dbReference type="Proteomes" id="UP000054538">
    <property type="component" value="Unassembled WGS sequence"/>
</dbReference>
<dbReference type="OrthoDB" id="2840473at2759"/>
<proteinExistence type="predicted"/>
<sequence length="99" mass="10892">PIAKDWDIIALQEPSINTVRNTISTRHFHTVYPSTCYSAPDKASRAITLISSALNTNSWSQLPFPSQDVVVIQLTGPYGKCMILNIYNDGKSPATLTLL</sequence>
<reference evidence="2" key="2">
    <citation type="submission" date="2015-01" db="EMBL/GenBank/DDBJ databases">
        <title>Evolutionary Origins and Diversification of the Mycorrhizal Mutualists.</title>
        <authorList>
            <consortium name="DOE Joint Genome Institute"/>
            <consortium name="Mycorrhizal Genomics Consortium"/>
            <person name="Kohler A."/>
            <person name="Kuo A."/>
            <person name="Nagy L.G."/>
            <person name="Floudas D."/>
            <person name="Copeland A."/>
            <person name="Barry K.W."/>
            <person name="Cichocki N."/>
            <person name="Veneault-Fourrey C."/>
            <person name="LaButti K."/>
            <person name="Lindquist E.A."/>
            <person name="Lipzen A."/>
            <person name="Lundell T."/>
            <person name="Morin E."/>
            <person name="Murat C."/>
            <person name="Riley R."/>
            <person name="Ohm R."/>
            <person name="Sun H."/>
            <person name="Tunlid A."/>
            <person name="Henrissat B."/>
            <person name="Grigoriev I.V."/>
            <person name="Hibbett D.S."/>
            <person name="Martin F."/>
        </authorList>
    </citation>
    <scope>NUCLEOTIDE SEQUENCE [LARGE SCALE GENOMIC DNA]</scope>
    <source>
        <strain evidence="2">Ve08.2h10</strain>
    </source>
</reference>
<feature type="non-terminal residue" evidence="1">
    <location>
        <position position="1"/>
    </location>
</feature>
<gene>
    <name evidence="1" type="ORF">PAXRUDRAFT_46602</name>
</gene>
<dbReference type="InParanoid" id="A0A0D0CQP8"/>
<dbReference type="SUPFAM" id="SSF56219">
    <property type="entry name" value="DNase I-like"/>
    <property type="match status" value="1"/>
</dbReference>
<keyword evidence="2" id="KW-1185">Reference proteome</keyword>
<name>A0A0D0CQP8_9AGAM</name>
<evidence type="ECO:0008006" key="3">
    <source>
        <dbReference type="Google" id="ProtNLM"/>
    </source>
</evidence>
<dbReference type="InterPro" id="IPR036691">
    <property type="entry name" value="Endo/exonu/phosph_ase_sf"/>
</dbReference>
<dbReference type="STRING" id="930991.A0A0D0CQP8"/>
<feature type="non-terminal residue" evidence="1">
    <location>
        <position position="99"/>
    </location>
</feature>